<organism evidence="2 3">
    <name type="scientific">Caenorhabditis angaria</name>
    <dbReference type="NCBI Taxonomy" id="860376"/>
    <lineage>
        <taxon>Eukaryota</taxon>
        <taxon>Metazoa</taxon>
        <taxon>Ecdysozoa</taxon>
        <taxon>Nematoda</taxon>
        <taxon>Chromadorea</taxon>
        <taxon>Rhabditida</taxon>
        <taxon>Rhabditina</taxon>
        <taxon>Rhabditomorpha</taxon>
        <taxon>Rhabditoidea</taxon>
        <taxon>Rhabditidae</taxon>
        <taxon>Peloderinae</taxon>
        <taxon>Caenorhabditis</taxon>
    </lineage>
</organism>
<dbReference type="Proteomes" id="UP001152747">
    <property type="component" value="Unassembled WGS sequence"/>
</dbReference>
<keyword evidence="3" id="KW-1185">Reference proteome</keyword>
<gene>
    <name evidence="2" type="ORF">CAMP_LOCUS6432</name>
</gene>
<evidence type="ECO:0000313" key="3">
    <source>
        <dbReference type="Proteomes" id="UP001152747"/>
    </source>
</evidence>
<dbReference type="CDD" id="cd00195">
    <property type="entry name" value="UBCc_UEV"/>
    <property type="match status" value="1"/>
</dbReference>
<dbReference type="SUPFAM" id="SSF54495">
    <property type="entry name" value="UBC-like"/>
    <property type="match status" value="1"/>
</dbReference>
<dbReference type="EMBL" id="CANHGI010000002">
    <property type="protein sequence ID" value="CAI5443795.1"/>
    <property type="molecule type" value="Genomic_DNA"/>
</dbReference>
<name>A0A9P1IEY1_9PELO</name>
<feature type="compositionally biased region" description="Basic and acidic residues" evidence="1">
    <location>
        <begin position="7"/>
        <end position="45"/>
    </location>
</feature>
<accession>A0A9P1IEY1</accession>
<comment type="caution">
    <text evidence="2">The sequence shown here is derived from an EMBL/GenBank/DDBJ whole genome shotgun (WGS) entry which is preliminary data.</text>
</comment>
<dbReference type="InterPro" id="IPR016135">
    <property type="entry name" value="UBQ-conjugating_enzyme/RWD"/>
</dbReference>
<proteinExistence type="predicted"/>
<protein>
    <submittedName>
        <fullName evidence="2">Uncharacterized protein</fullName>
    </submittedName>
</protein>
<feature type="region of interest" description="Disordered" evidence="1">
    <location>
        <begin position="1"/>
        <end position="55"/>
    </location>
</feature>
<feature type="compositionally biased region" description="Basic and acidic residues" evidence="1">
    <location>
        <begin position="98"/>
        <end position="115"/>
    </location>
</feature>
<evidence type="ECO:0000313" key="2">
    <source>
        <dbReference type="EMBL" id="CAI5443795.1"/>
    </source>
</evidence>
<feature type="region of interest" description="Disordered" evidence="1">
    <location>
        <begin position="73"/>
        <end position="115"/>
    </location>
</feature>
<reference evidence="2" key="1">
    <citation type="submission" date="2022-11" db="EMBL/GenBank/DDBJ databases">
        <authorList>
            <person name="Kikuchi T."/>
        </authorList>
    </citation>
    <scope>NUCLEOTIDE SEQUENCE</scope>
    <source>
        <strain evidence="2">PS1010</strain>
    </source>
</reference>
<sequence>MPNLRGSAERGRIHEESENRKKKGETHVKTEDVESDRKEELLKNKKSEKKKGKKQMAVLDIFDRCRVCSRIMNEETKSKPVPTDFEQFSKWPAGQCDSKLEKKNGRSHVKKEEDEQWDGRNEAEIGKKKVKKEMKREELEVDKRVVKNPKKIDKKNGIEEDQKAERKRNQICLFCEATKQRHEMTKIPKIKEKIDKWIGNLGEDFGKRLDENNLKSAYICLSHFPGMTSRGLNDVPMARSEENLELANVEDGEKLCDKVEELHLQEIGEEKEKRNEMKMEMWQRDDTGISLLDISPKCRVCLEVLDGEAKTVPTDQKSLARKSSPLPISIIRVSSAMSLPPHAATHSRLVQFYRLRKEIADLKQSPRGYIKSFQKLHKNKEVYIFKVQGDGEIYGKSILTISVDVTLDYPFKTQILRFIHPVSAKFGKIRKC</sequence>
<evidence type="ECO:0000256" key="1">
    <source>
        <dbReference type="SAM" id="MobiDB-lite"/>
    </source>
</evidence>
<dbReference type="AlphaFoldDB" id="A0A9P1IEY1"/>